<reference evidence="1" key="1">
    <citation type="submission" date="2022-04" db="EMBL/GenBank/DDBJ databases">
        <title>Genome of the entomopathogenic fungus Entomophthora muscae.</title>
        <authorList>
            <person name="Elya C."/>
            <person name="Lovett B.R."/>
            <person name="Lee E."/>
            <person name="Macias A.M."/>
            <person name="Hajek A.E."/>
            <person name="De Bivort B.L."/>
            <person name="Kasson M.T."/>
            <person name="De Fine Licht H.H."/>
            <person name="Stajich J.E."/>
        </authorList>
    </citation>
    <scope>NUCLEOTIDE SEQUENCE</scope>
    <source>
        <strain evidence="1">Berkeley</strain>
    </source>
</reference>
<evidence type="ECO:0000313" key="1">
    <source>
        <dbReference type="EMBL" id="KAJ9077873.1"/>
    </source>
</evidence>
<accession>A0ACC2TT32</accession>
<proteinExistence type="predicted"/>
<organism evidence="1 2">
    <name type="scientific">Entomophthora muscae</name>
    <dbReference type="NCBI Taxonomy" id="34485"/>
    <lineage>
        <taxon>Eukaryota</taxon>
        <taxon>Fungi</taxon>
        <taxon>Fungi incertae sedis</taxon>
        <taxon>Zoopagomycota</taxon>
        <taxon>Entomophthoromycotina</taxon>
        <taxon>Entomophthoromycetes</taxon>
        <taxon>Entomophthorales</taxon>
        <taxon>Entomophthoraceae</taxon>
        <taxon>Entomophthora</taxon>
    </lineage>
</organism>
<dbReference type="EMBL" id="QTSX02002174">
    <property type="protein sequence ID" value="KAJ9077873.1"/>
    <property type="molecule type" value="Genomic_DNA"/>
</dbReference>
<comment type="caution">
    <text evidence="1">The sequence shown here is derived from an EMBL/GenBank/DDBJ whole genome shotgun (WGS) entry which is preliminary data.</text>
</comment>
<protein>
    <submittedName>
        <fullName evidence="1">Uncharacterized protein</fullName>
    </submittedName>
</protein>
<evidence type="ECO:0000313" key="2">
    <source>
        <dbReference type="Proteomes" id="UP001165960"/>
    </source>
</evidence>
<gene>
    <name evidence="1" type="ORF">DSO57_1012470</name>
</gene>
<name>A0ACC2TT32_9FUNG</name>
<dbReference type="Proteomes" id="UP001165960">
    <property type="component" value="Unassembled WGS sequence"/>
</dbReference>
<keyword evidence="2" id="KW-1185">Reference proteome</keyword>
<sequence>MPPKSNPKATLKTSKGKVNPPKAKKTKTIPKKQPAKAKSPPKTPTPSPDPEETSPTPLHSPFVYFSSDPQEKLFEFNCHSDPTSEPEEEQEPEPGTPVENKIELWDINTVHNICNRNGAFAVPATFPLSVRNPVLEGWPIVFRGNSGQIFCRQSPPQERS</sequence>